<organism evidence="2 3">
    <name type="scientific">Nesidiocoris tenuis</name>
    <dbReference type="NCBI Taxonomy" id="355587"/>
    <lineage>
        <taxon>Eukaryota</taxon>
        <taxon>Metazoa</taxon>
        <taxon>Ecdysozoa</taxon>
        <taxon>Arthropoda</taxon>
        <taxon>Hexapoda</taxon>
        <taxon>Insecta</taxon>
        <taxon>Pterygota</taxon>
        <taxon>Neoptera</taxon>
        <taxon>Paraneoptera</taxon>
        <taxon>Hemiptera</taxon>
        <taxon>Heteroptera</taxon>
        <taxon>Panheteroptera</taxon>
        <taxon>Cimicomorpha</taxon>
        <taxon>Miridae</taxon>
        <taxon>Dicyphina</taxon>
        <taxon>Nesidiocoris</taxon>
    </lineage>
</organism>
<evidence type="ECO:0000256" key="1">
    <source>
        <dbReference type="SAM" id="MobiDB-lite"/>
    </source>
</evidence>
<evidence type="ECO:0000313" key="3">
    <source>
        <dbReference type="Proteomes" id="UP001307889"/>
    </source>
</evidence>
<keyword evidence="3" id="KW-1185">Reference proteome</keyword>
<reference evidence="2 3" key="1">
    <citation type="submission" date="2023-09" db="EMBL/GenBank/DDBJ databases">
        <title>Nesidiocoris tenuis whole genome shotgun sequence.</title>
        <authorList>
            <person name="Shibata T."/>
            <person name="Shimoda M."/>
            <person name="Kobayashi T."/>
            <person name="Uehara T."/>
        </authorList>
    </citation>
    <scope>NUCLEOTIDE SEQUENCE [LARGE SCALE GENOMIC DNA]</scope>
    <source>
        <strain evidence="2 3">Japan</strain>
    </source>
</reference>
<gene>
    <name evidence="2" type="ORF">NTJ_05315</name>
</gene>
<dbReference type="Proteomes" id="UP001307889">
    <property type="component" value="Chromosome 3"/>
</dbReference>
<feature type="compositionally biased region" description="Basic and acidic residues" evidence="1">
    <location>
        <begin position="56"/>
        <end position="67"/>
    </location>
</feature>
<sequence length="84" mass="9060">MVSHLVSTVTASLLRISTFHRIQKRAQQEDALTGPRLHLTSVYHPTPSLTLLPRCLHPDPRPSHSADNRGCGKLASPQASEGGG</sequence>
<feature type="region of interest" description="Disordered" evidence="1">
    <location>
        <begin position="53"/>
        <end position="84"/>
    </location>
</feature>
<proteinExistence type="predicted"/>
<name>A0ABN7ANP4_9HEMI</name>
<protein>
    <submittedName>
        <fullName evidence="2">Uncharacterized protein</fullName>
    </submittedName>
</protein>
<accession>A0ABN7ANP4</accession>
<evidence type="ECO:0000313" key="2">
    <source>
        <dbReference type="EMBL" id="BES92506.1"/>
    </source>
</evidence>
<dbReference type="EMBL" id="AP028911">
    <property type="protein sequence ID" value="BES92506.1"/>
    <property type="molecule type" value="Genomic_DNA"/>
</dbReference>